<evidence type="ECO:0000259" key="1">
    <source>
        <dbReference type="PROSITE" id="PS51848"/>
    </source>
</evidence>
<dbReference type="PANTHER" id="PTHR23167">
    <property type="entry name" value="CALPONIN HOMOLOGY DOMAIN-CONTAINING PROTEIN DDB_G0272472-RELATED"/>
    <property type="match status" value="1"/>
</dbReference>
<keyword evidence="3" id="KW-1185">Reference proteome</keyword>
<dbReference type="Pfam" id="PF12130">
    <property type="entry name" value="bMERB_dom"/>
    <property type="match status" value="1"/>
</dbReference>
<dbReference type="EMBL" id="JASAOG010000058">
    <property type="protein sequence ID" value="KAK0057025.1"/>
    <property type="molecule type" value="Genomic_DNA"/>
</dbReference>
<dbReference type="InterPro" id="IPR050540">
    <property type="entry name" value="F-actin_Monoox_Mical"/>
</dbReference>
<proteinExistence type="predicted"/>
<evidence type="ECO:0000313" key="3">
    <source>
        <dbReference type="Proteomes" id="UP001233172"/>
    </source>
</evidence>
<evidence type="ECO:0000313" key="2">
    <source>
        <dbReference type="EMBL" id="KAK0057025.1"/>
    </source>
</evidence>
<sequence length="72" mass="8476">MFSCVDWQKTDAQKRRERLLLDELVTVVNKRDELVQHLDTQERAIEEDELLDREISSGKLTLKDKENACCVQ</sequence>
<dbReference type="PROSITE" id="PS51848">
    <property type="entry name" value="BMERB"/>
    <property type="match status" value="1"/>
</dbReference>
<feature type="domain" description="BMERB" evidence="1">
    <location>
        <begin position="1"/>
        <end position="54"/>
    </location>
</feature>
<gene>
    <name evidence="2" type="ORF">Bpfe_013677</name>
</gene>
<accession>A0AAD8BLZ8</accession>
<organism evidence="2 3">
    <name type="scientific">Biomphalaria pfeifferi</name>
    <name type="common">Bloodfluke planorb</name>
    <name type="synonym">Freshwater snail</name>
    <dbReference type="NCBI Taxonomy" id="112525"/>
    <lineage>
        <taxon>Eukaryota</taxon>
        <taxon>Metazoa</taxon>
        <taxon>Spiralia</taxon>
        <taxon>Lophotrochozoa</taxon>
        <taxon>Mollusca</taxon>
        <taxon>Gastropoda</taxon>
        <taxon>Heterobranchia</taxon>
        <taxon>Euthyneura</taxon>
        <taxon>Panpulmonata</taxon>
        <taxon>Hygrophila</taxon>
        <taxon>Lymnaeoidea</taxon>
        <taxon>Planorbidae</taxon>
        <taxon>Biomphalaria</taxon>
    </lineage>
</organism>
<reference evidence="2" key="1">
    <citation type="journal article" date="2023" name="PLoS Negl. Trop. Dis.">
        <title>A genome sequence for Biomphalaria pfeifferi, the major vector snail for the human-infecting parasite Schistosoma mansoni.</title>
        <authorList>
            <person name="Bu L."/>
            <person name="Lu L."/>
            <person name="Laidemitt M.R."/>
            <person name="Zhang S.M."/>
            <person name="Mutuku M."/>
            <person name="Mkoji G."/>
            <person name="Steinauer M."/>
            <person name="Loker E.S."/>
        </authorList>
    </citation>
    <scope>NUCLEOTIDE SEQUENCE</scope>
    <source>
        <strain evidence="2">KasaAsao</strain>
    </source>
</reference>
<dbReference type="PANTHER" id="PTHR23167:SF46">
    <property type="entry name" value="EPS15 HOMOLOGY DOMAIN CONTAINING PROTEIN-BINDING PROTEIN 1, ISOFORM F"/>
    <property type="match status" value="1"/>
</dbReference>
<dbReference type="Proteomes" id="UP001233172">
    <property type="component" value="Unassembled WGS sequence"/>
</dbReference>
<dbReference type="InterPro" id="IPR022735">
    <property type="entry name" value="bMERB_dom"/>
</dbReference>
<comment type="caution">
    <text evidence="2">The sequence shown here is derived from an EMBL/GenBank/DDBJ whole genome shotgun (WGS) entry which is preliminary data.</text>
</comment>
<protein>
    <submittedName>
        <fullName evidence="2">EH domain-binding protein 1</fullName>
    </submittedName>
</protein>
<name>A0AAD8BLZ8_BIOPF</name>
<dbReference type="AlphaFoldDB" id="A0AAD8BLZ8"/>
<reference evidence="2" key="2">
    <citation type="submission" date="2023-04" db="EMBL/GenBank/DDBJ databases">
        <authorList>
            <person name="Bu L."/>
            <person name="Lu L."/>
            <person name="Laidemitt M.R."/>
            <person name="Zhang S.M."/>
            <person name="Mutuku M."/>
            <person name="Mkoji G."/>
            <person name="Steinauer M."/>
            <person name="Loker E.S."/>
        </authorList>
    </citation>
    <scope>NUCLEOTIDE SEQUENCE</scope>
    <source>
        <strain evidence="2">KasaAsao</strain>
        <tissue evidence="2">Whole Snail</tissue>
    </source>
</reference>